<dbReference type="GO" id="GO:0016887">
    <property type="term" value="F:ATP hydrolysis activity"/>
    <property type="evidence" value="ECO:0007669"/>
    <property type="project" value="InterPro"/>
</dbReference>
<evidence type="ECO:0000256" key="3">
    <source>
        <dbReference type="ARBA" id="ARBA00022840"/>
    </source>
</evidence>
<dbReference type="Gene3D" id="2.40.50.100">
    <property type="match status" value="1"/>
</dbReference>
<dbReference type="InterPro" id="IPR003593">
    <property type="entry name" value="AAA+_ATPase"/>
</dbReference>
<dbReference type="Proteomes" id="UP000005396">
    <property type="component" value="Unassembled WGS sequence"/>
</dbReference>
<dbReference type="PROSITE" id="PS00211">
    <property type="entry name" value="ABC_TRANSPORTER_1"/>
    <property type="match status" value="1"/>
</dbReference>
<proteinExistence type="predicted"/>
<dbReference type="SMART" id="SM00382">
    <property type="entry name" value="AAA"/>
    <property type="match status" value="1"/>
</dbReference>
<feature type="domain" description="ABC transporter" evidence="4">
    <location>
        <begin position="91"/>
        <end position="322"/>
    </location>
</feature>
<dbReference type="Gene3D" id="2.40.50.140">
    <property type="entry name" value="Nucleic acid-binding proteins"/>
    <property type="match status" value="1"/>
</dbReference>
<dbReference type="CDD" id="cd03301">
    <property type="entry name" value="ABC_MalK_N"/>
    <property type="match status" value="1"/>
</dbReference>
<dbReference type="PANTHER" id="PTHR43875:SF1">
    <property type="entry name" value="OSMOPROTECTIVE COMPOUNDS UPTAKE ATP-BINDING PROTEIN GGTA"/>
    <property type="match status" value="1"/>
</dbReference>
<dbReference type="FunFam" id="3.40.50.300:FF:000042">
    <property type="entry name" value="Maltose/maltodextrin ABC transporter, ATP-binding protein"/>
    <property type="match status" value="1"/>
</dbReference>
<dbReference type="NCBIfam" id="NF008653">
    <property type="entry name" value="PRK11650.1"/>
    <property type="match status" value="1"/>
</dbReference>
<keyword evidence="1" id="KW-0813">Transport</keyword>
<dbReference type="GO" id="GO:0005524">
    <property type="term" value="F:ATP binding"/>
    <property type="evidence" value="ECO:0007669"/>
    <property type="project" value="UniProtKB-KW"/>
</dbReference>
<reference evidence="5 6" key="2">
    <citation type="submission" date="2007-09" db="EMBL/GenBank/DDBJ databases">
        <title>Draft genome sequence of Clostridium bolteae (ATCC BAA-613).</title>
        <authorList>
            <person name="Sudarsanam P."/>
            <person name="Ley R."/>
            <person name="Guruge J."/>
            <person name="Turnbaugh P.J."/>
            <person name="Mahowald M."/>
            <person name="Liep D."/>
            <person name="Gordon J."/>
        </authorList>
    </citation>
    <scope>NUCLEOTIDE SEQUENCE [LARGE SCALE GENOMIC DNA]</scope>
    <source>
        <strain evidence="6">ATCC BAA-613 / DSM 15670 / CCUG 46953 / JCM 12243 / WAL 16351</strain>
    </source>
</reference>
<evidence type="ECO:0000313" key="6">
    <source>
        <dbReference type="Proteomes" id="UP000005396"/>
    </source>
</evidence>
<dbReference type="InterPro" id="IPR015855">
    <property type="entry name" value="ABC_transpr_MalK-like"/>
</dbReference>
<reference evidence="5 6" key="1">
    <citation type="submission" date="2007-08" db="EMBL/GenBank/DDBJ databases">
        <authorList>
            <person name="Fulton L."/>
            <person name="Clifton S."/>
            <person name="Fulton B."/>
            <person name="Xu J."/>
            <person name="Minx P."/>
            <person name="Pepin K.H."/>
            <person name="Johnson M."/>
            <person name="Thiruvilangam P."/>
            <person name="Bhonagiri V."/>
            <person name="Nash W.E."/>
            <person name="Mardis E.R."/>
            <person name="Wilson R.K."/>
        </authorList>
    </citation>
    <scope>NUCLEOTIDE SEQUENCE [LARGE SCALE GENOMIC DNA]</scope>
    <source>
        <strain evidence="6">ATCC BAA-613 / DSM 15670 / CCUG 46953 / JCM 12243 / WAL 16351</strain>
    </source>
</reference>
<dbReference type="eggNOG" id="COG3842">
    <property type="taxonomic scope" value="Bacteria"/>
</dbReference>
<dbReference type="EMBL" id="ABCC02000036">
    <property type="protein sequence ID" value="EDP15164.1"/>
    <property type="molecule type" value="Genomic_DNA"/>
</dbReference>
<dbReference type="Pfam" id="PF00005">
    <property type="entry name" value="ABC_tran"/>
    <property type="match status" value="1"/>
</dbReference>
<dbReference type="PaxDb" id="411902-CLOBOL_04501"/>
<protein>
    <recommendedName>
        <fullName evidence="4">ABC transporter domain-containing protein</fullName>
    </recommendedName>
</protein>
<dbReference type="AlphaFoldDB" id="A8RW84"/>
<name>A8RW84_ENTBW</name>
<dbReference type="Pfam" id="PF17912">
    <property type="entry name" value="OB_MalK"/>
    <property type="match status" value="1"/>
</dbReference>
<dbReference type="InterPro" id="IPR008995">
    <property type="entry name" value="Mo/tungstate-bd_C_term_dom"/>
</dbReference>
<dbReference type="GO" id="GO:0055052">
    <property type="term" value="C:ATP-binding cassette (ABC) transporter complex, substrate-binding subunit-containing"/>
    <property type="evidence" value="ECO:0007669"/>
    <property type="project" value="TreeGrafter"/>
</dbReference>
<dbReference type="InterPro" id="IPR040582">
    <property type="entry name" value="OB_MalK-like"/>
</dbReference>
<dbReference type="InterPro" id="IPR027417">
    <property type="entry name" value="P-loop_NTPase"/>
</dbReference>
<keyword evidence="2" id="KW-0547">Nucleotide-binding</keyword>
<keyword evidence="3" id="KW-0067">ATP-binding</keyword>
<organism evidence="5 6">
    <name type="scientific">Enterocloster bolteae (strain ATCC BAA-613 / DSM 15670 / CCUG 46953 / JCM 12243 / WAL 16351)</name>
    <name type="common">Clostridium bolteae</name>
    <dbReference type="NCBI Taxonomy" id="411902"/>
    <lineage>
        <taxon>Bacteria</taxon>
        <taxon>Bacillati</taxon>
        <taxon>Bacillota</taxon>
        <taxon>Clostridia</taxon>
        <taxon>Lachnospirales</taxon>
        <taxon>Lachnospiraceae</taxon>
        <taxon>Enterocloster</taxon>
    </lineage>
</organism>
<sequence length="466" mass="52240">MPQFSFHGSNFITISANKRGFCKAVTSCIAESFLRFWPSIQAVSIAAYGKDQETLPVFTFILREPAFGFYLDNLEFISRFGREKGTEMADISLVNVCKTYKGGQNAVKDFSLDIRDRELIIFVGPSGCGKSTTLRMIAGLEDISSGELWMDDCLMNMVEPKNRNLSMVFQNYALYPHMTVYENMAFGLRVRRTAPGEIDARVREAARILEISHLLDRRPAALSGGQKQRVAIGSVIVRKPKAYLMDEPLSNLDAKLRAQMRVEIAKLHKQLNATIIYVTHDQVEAMTLGTRIVVMNQGMIQQVAPPAELYRNPVNKFVAGFIGSPTMNFLDVDVLEEDGTVWLLGQGWRLPLEGYQARKLKEKGFAGKRVTLGIRPEDLHQEECSRKNGSDGLNGNDSGWIGVHISVREMLGSEVLLHGNTGDMGRLSARMPASCRVKPGEFLRLYVDMPQIKLFDIQSEENILFD</sequence>
<dbReference type="InterPro" id="IPR017871">
    <property type="entry name" value="ABC_transporter-like_CS"/>
</dbReference>
<dbReference type="SUPFAM" id="SSF50331">
    <property type="entry name" value="MOP-like"/>
    <property type="match status" value="1"/>
</dbReference>
<dbReference type="PROSITE" id="PS50893">
    <property type="entry name" value="ABC_TRANSPORTER_2"/>
    <property type="match status" value="1"/>
</dbReference>
<accession>A8RW84</accession>
<dbReference type="GO" id="GO:0140359">
    <property type="term" value="F:ABC-type transporter activity"/>
    <property type="evidence" value="ECO:0007669"/>
    <property type="project" value="InterPro"/>
</dbReference>
<dbReference type="SUPFAM" id="SSF52540">
    <property type="entry name" value="P-loop containing nucleoside triphosphate hydrolases"/>
    <property type="match status" value="1"/>
</dbReference>
<dbReference type="InterPro" id="IPR012340">
    <property type="entry name" value="NA-bd_OB-fold"/>
</dbReference>
<gene>
    <name evidence="5" type="ORF">CLOBOL_04501</name>
</gene>
<dbReference type="Gene3D" id="3.40.50.300">
    <property type="entry name" value="P-loop containing nucleotide triphosphate hydrolases"/>
    <property type="match status" value="1"/>
</dbReference>
<dbReference type="PANTHER" id="PTHR43875">
    <property type="entry name" value="MALTODEXTRIN IMPORT ATP-BINDING PROTEIN MSMX"/>
    <property type="match status" value="1"/>
</dbReference>
<evidence type="ECO:0000259" key="4">
    <source>
        <dbReference type="PROSITE" id="PS50893"/>
    </source>
</evidence>
<dbReference type="InterPro" id="IPR047641">
    <property type="entry name" value="ABC_transpr_MalK/UgpC-like"/>
</dbReference>
<evidence type="ECO:0000256" key="1">
    <source>
        <dbReference type="ARBA" id="ARBA00022448"/>
    </source>
</evidence>
<dbReference type="GO" id="GO:0008643">
    <property type="term" value="P:carbohydrate transport"/>
    <property type="evidence" value="ECO:0007669"/>
    <property type="project" value="InterPro"/>
</dbReference>
<evidence type="ECO:0000256" key="2">
    <source>
        <dbReference type="ARBA" id="ARBA00022741"/>
    </source>
</evidence>
<dbReference type="HOGENOM" id="CLU_000604_1_1_9"/>
<evidence type="ECO:0000313" key="5">
    <source>
        <dbReference type="EMBL" id="EDP15164.1"/>
    </source>
</evidence>
<comment type="caution">
    <text evidence="5">The sequence shown here is derived from an EMBL/GenBank/DDBJ whole genome shotgun (WGS) entry which is preliminary data.</text>
</comment>
<dbReference type="InterPro" id="IPR003439">
    <property type="entry name" value="ABC_transporter-like_ATP-bd"/>
</dbReference>